<dbReference type="STRING" id="329885.A0A4U0UIK6"/>
<keyword evidence="1" id="KW-0812">Transmembrane</keyword>
<reference evidence="2 3" key="1">
    <citation type="submission" date="2017-03" db="EMBL/GenBank/DDBJ databases">
        <title>Genomes of endolithic fungi from Antarctica.</title>
        <authorList>
            <person name="Coleine C."/>
            <person name="Masonjones S."/>
            <person name="Stajich J.E."/>
        </authorList>
    </citation>
    <scope>NUCLEOTIDE SEQUENCE [LARGE SCALE GENOMIC DNA]</scope>
    <source>
        <strain evidence="2 3">CCFEE 5311</strain>
    </source>
</reference>
<feature type="transmembrane region" description="Helical" evidence="1">
    <location>
        <begin position="127"/>
        <end position="145"/>
    </location>
</feature>
<dbReference type="PANTHER" id="PTHR35041">
    <property type="entry name" value="MEDIATOR OF RNA POLYMERASE II TRANSCRIPTION SUBUNIT 1"/>
    <property type="match status" value="1"/>
</dbReference>
<sequence length="715" mass="76511">MASLSDGSPPDSTIATSATPTGAMPQIHWTTPTLLFGSLLVGTLFALGHHLFYASLDGKAAAAALEDHHLLGMDLSSQQINTAAGTAFAFLVRACLTWSISIAWFQILIWTVATRGVAGTKLVHLDVMTSALHDLVSLVSLGAWLRRPWLWILALVAWLIPIASILTPATLSVGIDFPAPIYMNVPNVDFTSLNLAAPMAAGNDGSESISFHYLYAGPSLSVQQITNVVAAHGTIIPVAAPSVNSSWDLDFHGPSLDCAPVAADFRQMVLANVLDYTSSLNTGATPNCSYGPGYISWHPPSMVPDQPASSNLPFVLININSTSPADNLLNNAYTSGLSSSDMASVFLATTPTLFSSISNEDYYGPALCQGMPWYCATLAEYYSTSTVLRCDVHNATYHTTFNISNSEQTVSINERDLVDTALITIEQVSANFGSSNQTHPDLQPQPCSTESIGTLNASAYNSSLNCLFDAVVLSTISYQAIMHAFIELVTGMIALDLEPNFDTVITSTTQLSNTVLAEAPELAFLQPFQLKNGNTTMSLQERAPLWNQQPYAGLVNAAAAPNSTLPFQQALEQLFENITISLMSAPDLQPNSSSIYYPAKTKVTLATRENIYIYAAYKLWLAYGLAIAATALIAVCGLAAMLANGASFSNSFSTILRLSRGAQLDRKVQDADLSGRAPLPGYLEKATVRFSQEQVLGGDQKRGYTLVDMQAPKGV</sequence>
<evidence type="ECO:0000256" key="1">
    <source>
        <dbReference type="SAM" id="Phobius"/>
    </source>
</evidence>
<feature type="transmembrane region" description="Helical" evidence="1">
    <location>
        <begin position="83"/>
        <end position="107"/>
    </location>
</feature>
<keyword evidence="1" id="KW-1133">Transmembrane helix</keyword>
<accession>A0A4U0UIK6</accession>
<dbReference type="AlphaFoldDB" id="A0A4U0UIK6"/>
<dbReference type="OrthoDB" id="5322539at2759"/>
<proteinExistence type="predicted"/>
<protein>
    <submittedName>
        <fullName evidence="2">Uncharacterized protein</fullName>
    </submittedName>
</protein>
<name>A0A4U0UIK6_9PEZI</name>
<feature type="transmembrane region" description="Helical" evidence="1">
    <location>
        <begin position="620"/>
        <end position="643"/>
    </location>
</feature>
<evidence type="ECO:0000313" key="2">
    <source>
        <dbReference type="EMBL" id="TKA35448.1"/>
    </source>
</evidence>
<gene>
    <name evidence="2" type="ORF">B0A54_12108</name>
</gene>
<comment type="caution">
    <text evidence="2">The sequence shown here is derived from an EMBL/GenBank/DDBJ whole genome shotgun (WGS) entry which is preliminary data.</text>
</comment>
<organism evidence="2 3">
    <name type="scientific">Friedmanniomyces endolithicus</name>
    <dbReference type="NCBI Taxonomy" id="329885"/>
    <lineage>
        <taxon>Eukaryota</taxon>
        <taxon>Fungi</taxon>
        <taxon>Dikarya</taxon>
        <taxon>Ascomycota</taxon>
        <taxon>Pezizomycotina</taxon>
        <taxon>Dothideomycetes</taxon>
        <taxon>Dothideomycetidae</taxon>
        <taxon>Mycosphaerellales</taxon>
        <taxon>Teratosphaeriaceae</taxon>
        <taxon>Friedmanniomyces</taxon>
    </lineage>
</organism>
<dbReference type="PANTHER" id="PTHR35041:SF6">
    <property type="entry name" value="FORMYLMETHIONINE DEFORMYLASE-LIKE PROTEIN-RELATED"/>
    <property type="match status" value="1"/>
</dbReference>
<dbReference type="Proteomes" id="UP000310066">
    <property type="component" value="Unassembled WGS sequence"/>
</dbReference>
<evidence type="ECO:0000313" key="3">
    <source>
        <dbReference type="Proteomes" id="UP000310066"/>
    </source>
</evidence>
<keyword evidence="1" id="KW-0472">Membrane</keyword>
<feature type="transmembrane region" description="Helical" evidence="1">
    <location>
        <begin position="34"/>
        <end position="53"/>
    </location>
</feature>
<dbReference type="EMBL" id="NAJP01000069">
    <property type="protein sequence ID" value="TKA35448.1"/>
    <property type="molecule type" value="Genomic_DNA"/>
</dbReference>
<feature type="transmembrane region" description="Helical" evidence="1">
    <location>
        <begin position="152"/>
        <end position="175"/>
    </location>
</feature>